<reference evidence="2" key="1">
    <citation type="submission" date="2020-02" db="EMBL/GenBank/DDBJ databases">
        <authorList>
            <person name="Meier V. D."/>
        </authorList>
    </citation>
    <scope>NUCLEOTIDE SEQUENCE</scope>
    <source>
        <strain evidence="2">AVDCRST_MAG49</strain>
    </source>
</reference>
<dbReference type="EMBL" id="CADCWG010000071">
    <property type="protein sequence ID" value="CAA9544984.1"/>
    <property type="molecule type" value="Genomic_DNA"/>
</dbReference>
<feature type="compositionally biased region" description="Basic and acidic residues" evidence="1">
    <location>
        <begin position="8"/>
        <end position="35"/>
    </location>
</feature>
<dbReference type="AlphaFoldDB" id="A0A6J4UAV3"/>
<evidence type="ECO:0000313" key="2">
    <source>
        <dbReference type="EMBL" id="CAA9544984.1"/>
    </source>
</evidence>
<accession>A0A6J4UAV3</accession>
<organism evidence="2">
    <name type="scientific">uncultured Thermomicrobiales bacterium</name>
    <dbReference type="NCBI Taxonomy" id="1645740"/>
    <lineage>
        <taxon>Bacteria</taxon>
        <taxon>Pseudomonadati</taxon>
        <taxon>Thermomicrobiota</taxon>
        <taxon>Thermomicrobia</taxon>
        <taxon>Thermomicrobiales</taxon>
        <taxon>environmental samples</taxon>
    </lineage>
</organism>
<gene>
    <name evidence="2" type="ORF">AVDCRST_MAG49-1149</name>
</gene>
<evidence type="ECO:0000256" key="1">
    <source>
        <dbReference type="SAM" id="MobiDB-lite"/>
    </source>
</evidence>
<name>A0A6J4UAV3_9BACT</name>
<protein>
    <submittedName>
        <fullName evidence="2">Uncharacterized protein</fullName>
    </submittedName>
</protein>
<proteinExistence type="predicted"/>
<feature type="region of interest" description="Disordered" evidence="1">
    <location>
        <begin position="1"/>
        <end position="41"/>
    </location>
</feature>
<sequence length="41" mass="4603">MGRQAAVCRDHSNARTTEDRQRFPTASTDRRDDVGLVRVAS</sequence>